<dbReference type="PANTHER" id="PTHR20883">
    <property type="entry name" value="PHYTANOYL-COA DIOXYGENASE DOMAIN CONTAINING 1"/>
    <property type="match status" value="1"/>
</dbReference>
<proteinExistence type="inferred from homology"/>
<name>A0ABW6NRP3_9NOCA</name>
<keyword evidence="1" id="KW-0408">Iron</keyword>
<dbReference type="SUPFAM" id="SSF51197">
    <property type="entry name" value="Clavaminate synthase-like"/>
    <property type="match status" value="1"/>
</dbReference>
<keyword evidence="3" id="KW-0223">Dioxygenase</keyword>
<dbReference type="Proteomes" id="UP001601521">
    <property type="component" value="Unassembled WGS sequence"/>
</dbReference>
<organism evidence="3 4">
    <name type="scientific">Nocardia africana</name>
    <dbReference type="NCBI Taxonomy" id="134964"/>
    <lineage>
        <taxon>Bacteria</taxon>
        <taxon>Bacillati</taxon>
        <taxon>Actinomycetota</taxon>
        <taxon>Actinomycetes</taxon>
        <taxon>Mycobacteriales</taxon>
        <taxon>Nocardiaceae</taxon>
        <taxon>Nocardia</taxon>
    </lineage>
</organism>
<dbReference type="EMBL" id="JBIALX010000019">
    <property type="protein sequence ID" value="MFF0457820.1"/>
    <property type="molecule type" value="Genomic_DNA"/>
</dbReference>
<keyword evidence="4" id="KW-1185">Reference proteome</keyword>
<keyword evidence="1" id="KW-0479">Metal-binding</keyword>
<comment type="caution">
    <text evidence="3">The sequence shown here is derived from an EMBL/GenBank/DDBJ whole genome shotgun (WGS) entry which is preliminary data.</text>
</comment>
<evidence type="ECO:0000259" key="2">
    <source>
        <dbReference type="PROSITE" id="PS51471"/>
    </source>
</evidence>
<dbReference type="Pfam" id="PF05721">
    <property type="entry name" value="PhyH"/>
    <property type="match status" value="1"/>
</dbReference>
<dbReference type="RefSeq" id="WP_387255149.1">
    <property type="nucleotide sequence ID" value="NZ_JBIALX010000019.1"/>
</dbReference>
<sequence length="252" mass="28403">MTRPQVVAYEQDGCLAPITVLTEEEVGRYRALFDELVDAAELDGDNRPARERARTLYDTHRVHHWYYELATRPRILDAVESVIGPNLMIWMTNWFPKYPGDNTHISWHQDGLYWTLQSPNVVTAWIALTESTEENGCLQVLPGSHNEQLPHTETYARDNALSRGQEIAVDISGQEVRNFVLNPGQMSLHHVGLAHGSNKNVSRDSPRIGYAVRFASTDVVAKDKSDSDAQTAMLVRGHDEYGHFDLIDPPVA</sequence>
<dbReference type="PANTHER" id="PTHR20883:SF48">
    <property type="entry name" value="ECTOINE DIOXYGENASE"/>
    <property type="match status" value="1"/>
</dbReference>
<feature type="domain" description="Fe2OG dioxygenase" evidence="2">
    <location>
        <begin position="84"/>
        <end position="216"/>
    </location>
</feature>
<reference evidence="3 4" key="1">
    <citation type="submission" date="2024-10" db="EMBL/GenBank/DDBJ databases">
        <title>The Natural Products Discovery Center: Release of the First 8490 Sequenced Strains for Exploring Actinobacteria Biosynthetic Diversity.</title>
        <authorList>
            <person name="Kalkreuter E."/>
            <person name="Kautsar S.A."/>
            <person name="Yang D."/>
            <person name="Bader C.D."/>
            <person name="Teijaro C.N."/>
            <person name="Fluegel L."/>
            <person name="Davis C.M."/>
            <person name="Simpson J.R."/>
            <person name="Lauterbach L."/>
            <person name="Steele A.D."/>
            <person name="Gui C."/>
            <person name="Meng S."/>
            <person name="Li G."/>
            <person name="Viehrig K."/>
            <person name="Ye F."/>
            <person name="Su P."/>
            <person name="Kiefer A.F."/>
            <person name="Nichols A."/>
            <person name="Cepeda A.J."/>
            <person name="Yan W."/>
            <person name="Fan B."/>
            <person name="Jiang Y."/>
            <person name="Adhikari A."/>
            <person name="Zheng C.-J."/>
            <person name="Schuster L."/>
            <person name="Cowan T.M."/>
            <person name="Smanski M.J."/>
            <person name="Chevrette M.G."/>
            <person name="De Carvalho L.P.S."/>
            <person name="Shen B."/>
        </authorList>
    </citation>
    <scope>NUCLEOTIDE SEQUENCE [LARGE SCALE GENOMIC DNA]</scope>
    <source>
        <strain evidence="3 4">NPDC004550</strain>
    </source>
</reference>
<dbReference type="InterPro" id="IPR005123">
    <property type="entry name" value="Oxoglu/Fe-dep_dioxygenase_dom"/>
</dbReference>
<keyword evidence="1" id="KW-0560">Oxidoreductase</keyword>
<dbReference type="Gene3D" id="2.60.120.620">
    <property type="entry name" value="q2cbj1_9rhob like domain"/>
    <property type="match status" value="1"/>
</dbReference>
<accession>A0ABW6NRP3</accession>
<dbReference type="GO" id="GO:0051213">
    <property type="term" value="F:dioxygenase activity"/>
    <property type="evidence" value="ECO:0007669"/>
    <property type="project" value="UniProtKB-KW"/>
</dbReference>
<dbReference type="PROSITE" id="PS51471">
    <property type="entry name" value="FE2OG_OXY"/>
    <property type="match status" value="1"/>
</dbReference>
<evidence type="ECO:0000313" key="3">
    <source>
        <dbReference type="EMBL" id="MFF0457820.1"/>
    </source>
</evidence>
<dbReference type="InterPro" id="IPR008775">
    <property type="entry name" value="Phytyl_CoA_dOase-like"/>
</dbReference>
<protein>
    <submittedName>
        <fullName evidence="3">Phytanoyl-CoA dioxygenase family protein</fullName>
    </submittedName>
</protein>
<evidence type="ECO:0000256" key="1">
    <source>
        <dbReference type="RuleBase" id="RU003682"/>
    </source>
</evidence>
<evidence type="ECO:0000313" key="4">
    <source>
        <dbReference type="Proteomes" id="UP001601521"/>
    </source>
</evidence>
<gene>
    <name evidence="3" type="ORF">ACFYTH_31055</name>
</gene>
<comment type="similarity">
    <text evidence="1">Belongs to the iron/ascorbate-dependent oxidoreductase family.</text>
</comment>